<organism evidence="3 4">
    <name type="scientific">Mycolicibacterium rufum</name>
    <dbReference type="NCBI Taxonomy" id="318424"/>
    <lineage>
        <taxon>Bacteria</taxon>
        <taxon>Bacillati</taxon>
        <taxon>Actinomycetota</taxon>
        <taxon>Actinomycetes</taxon>
        <taxon>Mycobacteriales</taxon>
        <taxon>Mycobacteriaceae</taxon>
        <taxon>Mycolicibacterium</taxon>
    </lineage>
</organism>
<keyword evidence="3" id="KW-0255">Endonuclease</keyword>
<dbReference type="InterPro" id="IPR003615">
    <property type="entry name" value="HNH_nuc"/>
</dbReference>
<evidence type="ECO:0000259" key="2">
    <source>
        <dbReference type="SMART" id="SM00507"/>
    </source>
</evidence>
<dbReference type="RefSeq" id="WP_043413509.1">
    <property type="nucleotide sequence ID" value="NZ_CP092427.2"/>
</dbReference>
<sequence length="492" mass="53242">MCESIGELGELSAAELIDAAQHWSRAENAAAAAKLAVMAEIFTRRTGGDATDREDWWVDPDAAVAAELAAALGVTRGLALAQTHRGVVLRDRLPAVAALFAAGELSDLTVRKIIHRTGLVTDPAVMAAVDTAIAAAATRWGQLSEKKLEQAIDATVLAHDPVAVRRVLDSLADRRVEFGSPTDATGFTSVWALLPAADAAALRDRLETIARSVCPSDPRTLDVRRADALAALGAGRDALTCQCELDDCDAAQRPAPARNTVVYVITDSTTPEQPSPETPEAEPEPAAPARSRKPALLFRGGILPAALLDPMLTRAHLRRVTHPGDAGPEDRYLPSRALAEFVRCRDVTCRFPGCDCPATDADLDHTVPYPVGPTHASNLKALCRFHHLIKTFWGGPDGWRDRQLPDGTVIWTSPTGHTYVTYPGSRDLFPQLCRPTATLWHGEPPTPERCEGRDAMMPRRRHTRAQNRARHIAAQRRLNEQHGAQPHGPPPF</sequence>
<feature type="domain" description="HNH nuclease" evidence="2">
    <location>
        <begin position="337"/>
        <end position="388"/>
    </location>
</feature>
<reference evidence="3" key="1">
    <citation type="submission" date="2022-08" db="EMBL/GenBank/DDBJ databases">
        <title>Whole genome sequencing of non-tuberculosis mycobacteria type-strains.</title>
        <authorList>
            <person name="Igarashi Y."/>
            <person name="Osugi A."/>
            <person name="Mitarai S."/>
        </authorList>
    </citation>
    <scope>NUCLEOTIDE SEQUENCE</scope>
    <source>
        <strain evidence="3">JCM 16372</strain>
    </source>
</reference>
<dbReference type="CDD" id="cd00085">
    <property type="entry name" value="HNHc"/>
    <property type="match status" value="1"/>
</dbReference>
<name>A0ABY3UAC9_9MYCO</name>
<keyword evidence="4" id="KW-1185">Reference proteome</keyword>
<keyword evidence="3" id="KW-0378">Hydrolase</keyword>
<evidence type="ECO:0000313" key="4">
    <source>
        <dbReference type="Proteomes" id="UP001055159"/>
    </source>
</evidence>
<dbReference type="Pfam" id="PF02720">
    <property type="entry name" value="DUF222"/>
    <property type="match status" value="1"/>
</dbReference>
<feature type="region of interest" description="Disordered" evidence="1">
    <location>
        <begin position="268"/>
        <end position="291"/>
    </location>
</feature>
<proteinExistence type="predicted"/>
<dbReference type="Proteomes" id="UP001055159">
    <property type="component" value="Chromosome"/>
</dbReference>
<dbReference type="GO" id="GO:0004519">
    <property type="term" value="F:endonuclease activity"/>
    <property type="evidence" value="ECO:0007669"/>
    <property type="project" value="UniProtKB-KW"/>
</dbReference>
<protein>
    <submittedName>
        <fullName evidence="3">HNH endonuclease</fullName>
    </submittedName>
</protein>
<keyword evidence="3" id="KW-0540">Nuclease</keyword>
<dbReference type="EMBL" id="CP092427">
    <property type="protein sequence ID" value="ULP36565.1"/>
    <property type="molecule type" value="Genomic_DNA"/>
</dbReference>
<gene>
    <name evidence="3" type="ORF">MJO55_25870</name>
</gene>
<evidence type="ECO:0000313" key="3">
    <source>
        <dbReference type="EMBL" id="ULP36565.1"/>
    </source>
</evidence>
<dbReference type="SMART" id="SM00507">
    <property type="entry name" value="HNHc"/>
    <property type="match status" value="1"/>
</dbReference>
<evidence type="ECO:0000256" key="1">
    <source>
        <dbReference type="SAM" id="MobiDB-lite"/>
    </source>
</evidence>
<accession>A0ABY3UAC9</accession>
<dbReference type="InterPro" id="IPR003870">
    <property type="entry name" value="DUF222"/>
</dbReference>